<gene>
    <name evidence="1" type="ORF">V9T40_000109</name>
</gene>
<reference evidence="1 2" key="1">
    <citation type="submission" date="2024-03" db="EMBL/GenBank/DDBJ databases">
        <title>Adaptation during the transition from Ophiocordyceps entomopathogen to insect associate is accompanied by gene loss and intensified selection.</title>
        <authorList>
            <person name="Ward C.M."/>
            <person name="Onetto C.A."/>
            <person name="Borneman A.R."/>
        </authorList>
    </citation>
    <scope>NUCLEOTIDE SEQUENCE [LARGE SCALE GENOMIC DNA]</scope>
    <source>
        <strain evidence="1">AWRI1</strain>
        <tissue evidence="1">Single Adult Female</tissue>
    </source>
</reference>
<sequence>MARTKLQLSGYGRGVEFKTSVKQMRIRYSRKRLDSVLQNQLCSSDRWQWEILISGVPNLSSFEDDRWDLMGCEPYEICFSMMRAGEDEGIFVGIYSGC</sequence>
<proteinExistence type="predicted"/>
<dbReference type="Proteomes" id="UP001367676">
    <property type="component" value="Unassembled WGS sequence"/>
</dbReference>
<name>A0AAN9TDR9_9HEMI</name>
<accession>A0AAN9TDR9</accession>
<organism evidence="1 2">
    <name type="scientific">Parthenolecanium corni</name>
    <dbReference type="NCBI Taxonomy" id="536013"/>
    <lineage>
        <taxon>Eukaryota</taxon>
        <taxon>Metazoa</taxon>
        <taxon>Ecdysozoa</taxon>
        <taxon>Arthropoda</taxon>
        <taxon>Hexapoda</taxon>
        <taxon>Insecta</taxon>
        <taxon>Pterygota</taxon>
        <taxon>Neoptera</taxon>
        <taxon>Paraneoptera</taxon>
        <taxon>Hemiptera</taxon>
        <taxon>Sternorrhyncha</taxon>
        <taxon>Coccoidea</taxon>
        <taxon>Coccidae</taxon>
        <taxon>Parthenolecanium</taxon>
    </lineage>
</organism>
<evidence type="ECO:0000313" key="2">
    <source>
        <dbReference type="Proteomes" id="UP001367676"/>
    </source>
</evidence>
<protein>
    <submittedName>
        <fullName evidence="1">Uncharacterized protein</fullName>
    </submittedName>
</protein>
<comment type="caution">
    <text evidence="1">The sequence shown here is derived from an EMBL/GenBank/DDBJ whole genome shotgun (WGS) entry which is preliminary data.</text>
</comment>
<evidence type="ECO:0000313" key="1">
    <source>
        <dbReference type="EMBL" id="KAK7585930.1"/>
    </source>
</evidence>
<dbReference type="EMBL" id="JBBCAQ010000028">
    <property type="protein sequence ID" value="KAK7585930.1"/>
    <property type="molecule type" value="Genomic_DNA"/>
</dbReference>
<keyword evidence="2" id="KW-1185">Reference proteome</keyword>
<dbReference type="AlphaFoldDB" id="A0AAN9TDR9"/>